<evidence type="ECO:0000313" key="2">
    <source>
        <dbReference type="Proteomes" id="UP000298596"/>
    </source>
</evidence>
<dbReference type="AlphaFoldDB" id="A0A4D8Q9M3"/>
<dbReference type="Proteomes" id="UP000298596">
    <property type="component" value="Plasmid p4"/>
</dbReference>
<sequence length="66" mass="7028">MAYSMPTHRSGLKARRVGKIIQNRRGPNTIPLGKKPYTPANPLGGGACGILAERPLCPTKQACLSI</sequence>
<protein>
    <submittedName>
        <fullName evidence="1">Uncharacterized protein</fullName>
    </submittedName>
</protein>
<proteinExistence type="predicted"/>
<name>A0A4D8Q9M3_AZOBR</name>
<accession>A0A4D8Q9M3</accession>
<dbReference type="EMBL" id="CP032334">
    <property type="protein sequence ID" value="QCO06624.1"/>
    <property type="molecule type" value="Genomic_DNA"/>
</dbReference>
<reference evidence="1 2" key="1">
    <citation type="submission" date="2018-09" db="EMBL/GenBank/DDBJ databases">
        <title>Whole genome based analysis of evolution and adaptive divergence in Indian and Brazilian strains of Azospirillum brasilense.</title>
        <authorList>
            <person name="Singh C."/>
            <person name="Tripathi A.K."/>
        </authorList>
    </citation>
    <scope>NUCLEOTIDE SEQUENCE [LARGE SCALE GENOMIC DNA]</scope>
    <source>
        <strain evidence="1 2">MTCC4036</strain>
        <plasmid evidence="1 2">p4</plasmid>
    </source>
</reference>
<organism evidence="1 2">
    <name type="scientific">Azospirillum brasilense</name>
    <dbReference type="NCBI Taxonomy" id="192"/>
    <lineage>
        <taxon>Bacteria</taxon>
        <taxon>Pseudomonadati</taxon>
        <taxon>Pseudomonadota</taxon>
        <taxon>Alphaproteobacteria</taxon>
        <taxon>Rhodospirillales</taxon>
        <taxon>Azospirillaceae</taxon>
        <taxon>Azospirillum</taxon>
    </lineage>
</organism>
<evidence type="ECO:0000313" key="1">
    <source>
        <dbReference type="EMBL" id="QCO06624.1"/>
    </source>
</evidence>
<gene>
    <name evidence="1" type="ORF">D3867_32380</name>
</gene>
<keyword evidence="1" id="KW-0614">Plasmid</keyword>
<geneLocation type="plasmid" evidence="1">
    <name>p4</name>
</geneLocation>